<dbReference type="InterPro" id="IPR050833">
    <property type="entry name" value="Poly_Biosynth_Transport"/>
</dbReference>
<feature type="transmembrane region" description="Helical" evidence="6">
    <location>
        <begin position="155"/>
        <end position="176"/>
    </location>
</feature>
<feature type="transmembrane region" description="Helical" evidence="6">
    <location>
        <begin position="12"/>
        <end position="30"/>
    </location>
</feature>
<feature type="transmembrane region" description="Helical" evidence="6">
    <location>
        <begin position="230"/>
        <end position="253"/>
    </location>
</feature>
<keyword evidence="3 6" id="KW-0812">Transmembrane</keyword>
<feature type="transmembrane region" description="Helical" evidence="6">
    <location>
        <begin position="357"/>
        <end position="379"/>
    </location>
</feature>
<evidence type="ECO:0000256" key="2">
    <source>
        <dbReference type="ARBA" id="ARBA00022475"/>
    </source>
</evidence>
<feature type="transmembrane region" description="Helical" evidence="6">
    <location>
        <begin position="85"/>
        <end position="111"/>
    </location>
</feature>
<feature type="transmembrane region" description="Helical" evidence="6">
    <location>
        <begin position="485"/>
        <end position="503"/>
    </location>
</feature>
<evidence type="ECO:0000256" key="5">
    <source>
        <dbReference type="ARBA" id="ARBA00023136"/>
    </source>
</evidence>
<dbReference type="InterPro" id="IPR024923">
    <property type="entry name" value="PG_synth_SpoVB"/>
</dbReference>
<evidence type="ECO:0000313" key="7">
    <source>
        <dbReference type="EMBL" id="WXB93220.1"/>
    </source>
</evidence>
<evidence type="ECO:0000256" key="1">
    <source>
        <dbReference type="ARBA" id="ARBA00004651"/>
    </source>
</evidence>
<feature type="transmembrane region" description="Helical" evidence="6">
    <location>
        <begin position="413"/>
        <end position="434"/>
    </location>
</feature>
<organism evidence="7 8">
    <name type="scientific">Bacillus kandeliae</name>
    <dbReference type="NCBI Taxonomy" id="3129297"/>
    <lineage>
        <taxon>Bacteria</taxon>
        <taxon>Bacillati</taxon>
        <taxon>Bacillota</taxon>
        <taxon>Bacilli</taxon>
        <taxon>Bacillales</taxon>
        <taxon>Bacillaceae</taxon>
        <taxon>Bacillus</taxon>
    </lineage>
</organism>
<feature type="transmembrane region" description="Helical" evidence="6">
    <location>
        <begin position="182"/>
        <end position="209"/>
    </location>
</feature>
<keyword evidence="4 6" id="KW-1133">Transmembrane helix</keyword>
<feature type="transmembrane region" description="Helical" evidence="6">
    <location>
        <begin position="123"/>
        <end position="143"/>
    </location>
</feature>
<feature type="transmembrane region" description="Helical" evidence="6">
    <location>
        <begin position="386"/>
        <end position="407"/>
    </location>
</feature>
<evidence type="ECO:0000313" key="8">
    <source>
        <dbReference type="Proteomes" id="UP001387364"/>
    </source>
</evidence>
<name>A0ABZ2N6L7_9BACI</name>
<evidence type="ECO:0000256" key="3">
    <source>
        <dbReference type="ARBA" id="ARBA00022692"/>
    </source>
</evidence>
<keyword evidence="2" id="KW-1003">Cell membrane</keyword>
<evidence type="ECO:0000256" key="4">
    <source>
        <dbReference type="ARBA" id="ARBA00022989"/>
    </source>
</evidence>
<keyword evidence="5 6" id="KW-0472">Membrane</keyword>
<dbReference type="CDD" id="cd13124">
    <property type="entry name" value="MATE_SpoVB_like"/>
    <property type="match status" value="1"/>
</dbReference>
<dbReference type="PIRSF" id="PIRSF038958">
    <property type="entry name" value="PG_synth_SpoVB"/>
    <property type="match status" value="1"/>
</dbReference>
<dbReference type="RefSeq" id="WP_338752540.1">
    <property type="nucleotide sequence ID" value="NZ_CP147404.1"/>
</dbReference>
<accession>A0ABZ2N6L7</accession>
<dbReference type="PANTHER" id="PTHR30250:SF29">
    <property type="entry name" value="POLYSACCHARIDE BIOSYNTHESIS PROTEIN C-TERMINAL DOMAIN-CONTAINING PROTEIN"/>
    <property type="match status" value="1"/>
</dbReference>
<dbReference type="EMBL" id="CP147404">
    <property type="protein sequence ID" value="WXB93220.1"/>
    <property type="molecule type" value="Genomic_DNA"/>
</dbReference>
<feature type="transmembrane region" description="Helical" evidence="6">
    <location>
        <begin position="446"/>
        <end position="465"/>
    </location>
</feature>
<sequence>MPSGNQKSFMREAVILTMAAIFVKILSAIYRVPYQNIVGDIGFYIYQQVYPLYGIAVALSTYGFPIIISKLVAEKEEDHLHVERIARLSFTMISVLGVLLFSIIFFGANTIAKYMGDMGLTPMIRLVAFSFLLMPFLTVWRGAFQGIGDMAPTAVSQVVEQLIRVGGILLFSYLMIDQGYSLYVAGAGAMAGSLAGSLAGMFVLFFFIRKRYSTTKLGWPKKNGFHKREIRLLIVQGTAICLSSMMLVLLQLVDSFHLYSGLLQAGLSDVEAKIAKGIYDRGQPLLQLGTVAAVSLSLTLVPLVTSAFQKNQQQEVREYMQLAVKISITIGLAATVGLINIMDAVNTMLFENSEGSFVLSIFCVSILFSSVILTFSGILQSIDKDIIPALAVVIGVFVKYIGNILLVPLYGTAGAAISTVLALCVITIFLAFCIRGQLKIPLIHTTFLYKALFSVTVMTVALQIWRVVMEYLLFSNEMDRLQMTVLALSSVAIGACVFIYTMMKVNLFTEEEWLQIPFGDKLKRISHKIK</sequence>
<dbReference type="InterPro" id="IPR002797">
    <property type="entry name" value="Polysacc_synth"/>
</dbReference>
<keyword evidence="8" id="KW-1185">Reference proteome</keyword>
<gene>
    <name evidence="7" type="ORF">WDJ61_00325</name>
</gene>
<dbReference type="Pfam" id="PF01943">
    <property type="entry name" value="Polysacc_synt"/>
    <property type="match status" value="1"/>
</dbReference>
<comment type="subcellular location">
    <subcellularLocation>
        <location evidence="1">Cell membrane</location>
        <topology evidence="1">Multi-pass membrane protein</topology>
    </subcellularLocation>
</comment>
<reference evidence="7 8" key="1">
    <citation type="submission" date="2024-02" db="EMBL/GenBank/DDBJ databases">
        <title>Seven novel Bacillus-like species.</title>
        <authorList>
            <person name="Liu G."/>
        </authorList>
    </citation>
    <scope>NUCLEOTIDE SEQUENCE [LARGE SCALE GENOMIC DNA]</scope>
    <source>
        <strain evidence="7 8">FJAT-52991</strain>
    </source>
</reference>
<evidence type="ECO:0000256" key="6">
    <source>
        <dbReference type="SAM" id="Phobius"/>
    </source>
</evidence>
<dbReference type="PANTHER" id="PTHR30250">
    <property type="entry name" value="PST FAMILY PREDICTED COLANIC ACID TRANSPORTER"/>
    <property type="match status" value="1"/>
</dbReference>
<feature type="transmembrane region" description="Helical" evidence="6">
    <location>
        <begin position="50"/>
        <end position="73"/>
    </location>
</feature>
<proteinExistence type="predicted"/>
<feature type="transmembrane region" description="Helical" evidence="6">
    <location>
        <begin position="326"/>
        <end position="345"/>
    </location>
</feature>
<dbReference type="Proteomes" id="UP001387364">
    <property type="component" value="Chromosome"/>
</dbReference>
<protein>
    <submittedName>
        <fullName evidence="7">Polysaccharide biosynthesis protein</fullName>
    </submittedName>
</protein>
<feature type="transmembrane region" description="Helical" evidence="6">
    <location>
        <begin position="285"/>
        <end position="305"/>
    </location>
</feature>